<proteinExistence type="predicted"/>
<protein>
    <submittedName>
        <fullName evidence="2">GIY-YIG catalytic domain protein</fullName>
    </submittedName>
</protein>
<organism evidence="2">
    <name type="scientific">Pithovirus LCPAC102</name>
    <dbReference type="NCBI Taxonomy" id="2506587"/>
    <lineage>
        <taxon>Viruses</taxon>
        <taxon>Pithoviruses</taxon>
    </lineage>
</organism>
<dbReference type="PROSITE" id="PS50164">
    <property type="entry name" value="GIY_YIG"/>
    <property type="match status" value="1"/>
</dbReference>
<dbReference type="PANTHER" id="PTHR20208">
    <property type="entry name" value="STRUCTURE-SPECIFIC ENDONUCLEASE SUBUNIT SLX1"/>
    <property type="match status" value="1"/>
</dbReference>
<gene>
    <name evidence="2" type="ORF">LCPAC102_01840</name>
</gene>
<dbReference type="InterPro" id="IPR035901">
    <property type="entry name" value="GIY-YIG_endonuc_sf"/>
</dbReference>
<dbReference type="EMBL" id="MK500471">
    <property type="protein sequence ID" value="QBK90271.1"/>
    <property type="molecule type" value="Genomic_DNA"/>
</dbReference>
<evidence type="ECO:0000259" key="1">
    <source>
        <dbReference type="PROSITE" id="PS50164"/>
    </source>
</evidence>
<name>A0A4D5XFI2_9VIRU</name>
<dbReference type="InterPro" id="IPR000305">
    <property type="entry name" value="GIY-YIG_endonuc"/>
</dbReference>
<sequence length="175" mass="20532">MENYIIPDVSKLIIYDNKIVYHGNKIVYQGNINQCISHSNKYYVYLLQSITKPKRTYIGYTINLARRLRQHNGEISGGANKTKYARPWKMIGYVSGFPNSTIALQYEWVNNHPKMMGLTRRFGLNGRIKTMYDGLLKERFTSNSPLTRSLNLRMNWIDHTVSFPYIINHCNEIYI</sequence>
<dbReference type="InterPro" id="IPR050381">
    <property type="entry name" value="SLX1_endonuclease"/>
</dbReference>
<dbReference type="Pfam" id="PF01541">
    <property type="entry name" value="GIY-YIG"/>
    <property type="match status" value="1"/>
</dbReference>
<dbReference type="Gene3D" id="3.40.1440.10">
    <property type="entry name" value="GIY-YIG endonuclease"/>
    <property type="match status" value="1"/>
</dbReference>
<dbReference type="PANTHER" id="PTHR20208:SF13">
    <property type="entry name" value="STRUCTURE-SPECIFIC ENDONUCLEASE SUBUNIT SLX1"/>
    <property type="match status" value="1"/>
</dbReference>
<reference evidence="2" key="1">
    <citation type="journal article" date="2019" name="MBio">
        <title>Virus Genomes from Deep Sea Sediments Expand the Ocean Megavirome and Support Independent Origins of Viral Gigantism.</title>
        <authorList>
            <person name="Backstrom D."/>
            <person name="Yutin N."/>
            <person name="Jorgensen S.L."/>
            <person name="Dharamshi J."/>
            <person name="Homa F."/>
            <person name="Zaremba-Niedwiedzka K."/>
            <person name="Spang A."/>
            <person name="Wolf Y.I."/>
            <person name="Koonin E.V."/>
            <person name="Ettema T.J."/>
        </authorList>
    </citation>
    <scope>NUCLEOTIDE SEQUENCE</scope>
</reference>
<feature type="domain" description="GIY-YIG" evidence="1">
    <location>
        <begin position="40"/>
        <end position="120"/>
    </location>
</feature>
<dbReference type="SUPFAM" id="SSF82771">
    <property type="entry name" value="GIY-YIG endonuclease"/>
    <property type="match status" value="1"/>
</dbReference>
<evidence type="ECO:0000313" key="2">
    <source>
        <dbReference type="EMBL" id="QBK90271.1"/>
    </source>
</evidence>
<accession>A0A4D5XFI2</accession>